<feature type="compositionally biased region" description="Acidic residues" evidence="1">
    <location>
        <begin position="851"/>
        <end position="861"/>
    </location>
</feature>
<feature type="compositionally biased region" description="Low complexity" evidence="1">
    <location>
        <begin position="862"/>
        <end position="882"/>
    </location>
</feature>
<accession>E4WSZ7</accession>
<dbReference type="EMBL" id="FN653016">
    <property type="protein sequence ID" value="CBY06716.1"/>
    <property type="molecule type" value="Genomic_DNA"/>
</dbReference>
<name>E4WSZ7_OIKDI</name>
<dbReference type="InParanoid" id="E4WSZ7"/>
<gene>
    <name evidence="2" type="ORF">GSOID_T00005777001</name>
</gene>
<feature type="region of interest" description="Disordered" evidence="1">
    <location>
        <begin position="574"/>
        <end position="648"/>
    </location>
</feature>
<feature type="region of interest" description="Disordered" evidence="1">
    <location>
        <begin position="1672"/>
        <end position="1700"/>
    </location>
</feature>
<feature type="compositionally biased region" description="Polar residues" evidence="1">
    <location>
        <begin position="610"/>
        <end position="624"/>
    </location>
</feature>
<feature type="compositionally biased region" description="Low complexity" evidence="1">
    <location>
        <begin position="986"/>
        <end position="1001"/>
    </location>
</feature>
<feature type="compositionally biased region" description="Polar residues" evidence="1">
    <location>
        <begin position="1681"/>
        <end position="1700"/>
    </location>
</feature>
<reference evidence="2 3" key="1">
    <citation type="journal article" date="2010" name="Science">
        <title>Plasticity of animal genome architecture unmasked by rapid evolution of a pelagic tunicate.</title>
        <authorList>
            <person name="Denoeud F."/>
            <person name="Henriet S."/>
            <person name="Mungpakdee S."/>
            <person name="Aury J.M."/>
            <person name="Da Silva C."/>
            <person name="Brinkmann H."/>
            <person name="Mikhaleva J."/>
            <person name="Olsen L.C."/>
            <person name="Jubin C."/>
            <person name="Canestro C."/>
            <person name="Bouquet J.M."/>
            <person name="Danks G."/>
            <person name="Poulain J."/>
            <person name="Campsteijn C."/>
            <person name="Adamski M."/>
            <person name="Cross I."/>
            <person name="Yadetie F."/>
            <person name="Muffato M."/>
            <person name="Louis A."/>
            <person name="Butcher S."/>
            <person name="Tsagkogeorga G."/>
            <person name="Konrad A."/>
            <person name="Singh S."/>
            <person name="Jensen M.F."/>
            <person name="Cong E.H."/>
            <person name="Eikeseth-Otteraa H."/>
            <person name="Noel B."/>
            <person name="Anthouard V."/>
            <person name="Porcel B.M."/>
            <person name="Kachouri-Lafond R."/>
            <person name="Nishino A."/>
            <person name="Ugolini M."/>
            <person name="Chourrout P."/>
            <person name="Nishida H."/>
            <person name="Aasland R."/>
            <person name="Huzurbazar S."/>
            <person name="Westhof E."/>
            <person name="Delsuc F."/>
            <person name="Lehrach H."/>
            <person name="Reinhardt R."/>
            <person name="Weissenbach J."/>
            <person name="Roy S.W."/>
            <person name="Artiguenave F."/>
            <person name="Postlethwait J.H."/>
            <person name="Manak J.R."/>
            <person name="Thompson E.M."/>
            <person name="Jaillon O."/>
            <person name="Du Pasquier L."/>
            <person name="Boudinot P."/>
            <person name="Liberles D.A."/>
            <person name="Volff J.N."/>
            <person name="Philippe H."/>
            <person name="Lenhard B."/>
            <person name="Roest Crollius H."/>
            <person name="Wincker P."/>
            <person name="Chourrout D."/>
        </authorList>
    </citation>
    <scope>NUCLEOTIDE SEQUENCE [LARGE SCALE GENOMIC DNA]</scope>
</reference>
<sequence>MERKPKWAWELYPYDDFLWTTQYHDDPMDHLLDPRRFDSTALQKKNLEPESSEQKPVYSDPSRAKSSTQTSLERMHFDEKLYRLTFGRVIRRPASPDNTFVGSDGCNTYALVYRTHPYEHRKPYPPRKQSEKLHFERLNATQFRLYSSENAKSTKSKDWLRCGSLFHDYVEAQNRKTLGDISSTDQQGLRYLLEKRIAENKTAPASERWTSRQIRRGRYYVNSLLESIVPDSEHFRNDLFVYNGRNNNNLQSIGMDSLTTIFVRKNPVTKEVRTDRTCQVLMELSKFENLCPNSEDRQLLRLLLGRGDDLKSSSYLLSPLDAALLSQSMLVLPRQERDLTIFKASHQGNIIGTCIASTQRCSQSADDSEVLFPSTNVTPPAYLPLKSVPVKVDRATVKHKQRTPWSTATMYYTACQELPTQAPSSSSDDPKQNPNADTVPSSNALSDHTQNLAQPAAQIEKTQPALNSVPHGPFERLQHAYNRIVDPVPPFSMEDFSSWLYLYQSASEDDNLEVVFPDTSPAKNTLETDLPPGCPSLPVPQPVHTCAVDPRNNFPLTYIHPPIQLGVRLYDDYRSSEEESDDDILRVFTPPPRFDTPTPDSDPELFSGLATPTSPDSSNKSQFLFPSPSREHSTGLSQPQGSSTPEKATLCRQKNDLPELYDPLLTKYSNSDSVYPLGPPGHRDPVNEDFPLQNPVQVSTCEDLPEHSSNLFYMFTNRILQRGRRKELFFLAMAYPDASLYLHSARCLQGLTPAQRQRVIGPFTPEERSAYNLRFNPSRMEYTRRLETFDRLYSINVPDTSPDFAPVPTPPAFKYMAEKKLREALFPAPADPNQRRFGQKLTAEYVTESITDTDELEDMEDSVFSSEPSSSSSFPSCTVSDSELPNYEASPSGLSKKVSATTHFLGEIWGPYFNGDLLNDVPLDLSFDEFLDELDTQLIRGPIQLNSTEYNELPSNHEDQSTQFANLWARKQLSQLDNDFSPDANSDASSTCSSTYSTTESALTSDSDSDCDDNIVTHPAPLSDSDLLIPHVPQYTFSGESDLLQSLAKRGKAKQKFKDVATQFTVPPTLVLVPQGYHQHDTARKQTVSMDIHSTHVVHPITGVVSKLDYDMTPDTYAHFHRREYNRRVNELPPSHSRETYSTELSTLLEYHRVDATTKIPYFVSGTIYNYLFAFLRPQTVSPGYQQSLVRDVQDELSKFYPEILSSLRGNVDLTALPLTKFTLYSFLSKDPRFQIIGKYLHRPQLFHYTIRMLEPTLFAPSSFRPWILLLSDVDCHSWTPISSFALLCGRAEVLRKSMILSPADAVPTKVGVAHYFPTRPGLPKAFALSVSIGSLRPASGSRETIFSRWRLRQNGRLLVSLFVGAVQRISVAHAQRDGITSDAYDAAVLEHDNISKYYTTSQDEHGNITRVRRTDVFPPSLIGTYRAVYGEPTHLGAPPPLLCYEKYVLTSILWPSLLGFDHSIINAEHPHFVKTMTGGTFDVSYGGPRLILATTHPIEKELYDSFLGLPSFLLENWPEMCARARHFHPGSRSLQRKVSLAEIEFSSEMLPPVWFHKFPRLRNYFGANFYLGLEQLVIALELDQDVHPPYTQNPQNSAFLATLDPYSFPHLEQDRESLIRVNSRGVVIYRAEEAELIRRLPENIQRLSNFHVPQSGCCYSRFYAQQSQASRPKDVFQDRTMPSQKPNTSLEFSSRNDYF</sequence>
<evidence type="ECO:0000256" key="1">
    <source>
        <dbReference type="SAM" id="MobiDB-lite"/>
    </source>
</evidence>
<feature type="region of interest" description="Disordered" evidence="1">
    <location>
        <begin position="851"/>
        <end position="882"/>
    </location>
</feature>
<protein>
    <submittedName>
        <fullName evidence="2">Uncharacterized protein</fullName>
    </submittedName>
</protein>
<feature type="region of interest" description="Disordered" evidence="1">
    <location>
        <begin position="978"/>
        <end position="1012"/>
    </location>
</feature>
<keyword evidence="3" id="KW-1185">Reference proteome</keyword>
<feature type="region of interest" description="Disordered" evidence="1">
    <location>
        <begin position="44"/>
        <end position="72"/>
    </location>
</feature>
<evidence type="ECO:0000313" key="2">
    <source>
        <dbReference type="EMBL" id="CBY06716.1"/>
    </source>
</evidence>
<evidence type="ECO:0000313" key="3">
    <source>
        <dbReference type="Proteomes" id="UP000001307"/>
    </source>
</evidence>
<dbReference type="Proteomes" id="UP000001307">
    <property type="component" value="Unassembled WGS sequence"/>
</dbReference>
<organism evidence="2 3">
    <name type="scientific">Oikopleura dioica</name>
    <name type="common">Tunicate</name>
    <dbReference type="NCBI Taxonomy" id="34765"/>
    <lineage>
        <taxon>Eukaryota</taxon>
        <taxon>Metazoa</taxon>
        <taxon>Chordata</taxon>
        <taxon>Tunicata</taxon>
        <taxon>Appendicularia</taxon>
        <taxon>Copelata</taxon>
        <taxon>Oikopleuridae</taxon>
        <taxon>Oikopleura</taxon>
    </lineage>
</organism>
<proteinExistence type="predicted"/>
<feature type="region of interest" description="Disordered" evidence="1">
    <location>
        <begin position="419"/>
        <end position="446"/>
    </location>
</feature>
<feature type="compositionally biased region" description="Polar residues" evidence="1">
    <location>
        <begin position="634"/>
        <end position="646"/>
    </location>
</feature>